<comment type="caution">
    <text evidence="2">The sequence shown here is derived from an EMBL/GenBank/DDBJ whole genome shotgun (WGS) entry which is preliminary data.</text>
</comment>
<evidence type="ECO:0000313" key="3">
    <source>
        <dbReference type="Proteomes" id="UP000284189"/>
    </source>
</evidence>
<keyword evidence="1" id="KW-0812">Transmembrane</keyword>
<protein>
    <submittedName>
        <fullName evidence="2">Uncharacterized protein</fullName>
    </submittedName>
</protein>
<dbReference type="Proteomes" id="UP000284189">
    <property type="component" value="Unassembled WGS sequence"/>
</dbReference>
<keyword evidence="1" id="KW-0472">Membrane</keyword>
<feature type="transmembrane region" description="Helical" evidence="1">
    <location>
        <begin position="21"/>
        <end position="39"/>
    </location>
</feature>
<dbReference type="EMBL" id="QXFJ01000023">
    <property type="protein sequence ID" value="RIV70870.1"/>
    <property type="molecule type" value="Genomic_DNA"/>
</dbReference>
<keyword evidence="1" id="KW-1133">Transmembrane helix</keyword>
<feature type="transmembrane region" description="Helical" evidence="1">
    <location>
        <begin position="59"/>
        <end position="78"/>
    </location>
</feature>
<evidence type="ECO:0000256" key="1">
    <source>
        <dbReference type="SAM" id="Phobius"/>
    </source>
</evidence>
<gene>
    <name evidence="2" type="ORF">D2U88_10995</name>
</gene>
<sequence>MKKLSRDFFALCFDFMNAYPILSASFILMICLYLMFVTLPDAFNKKRKEIGLYAYYSRVGLVLSLIFVLICFFIVLLTKIF</sequence>
<organism evidence="2 3">
    <name type="scientific">Flagellimonas aequoris</name>
    <dbReference type="NCBI Taxonomy" id="2306997"/>
    <lineage>
        <taxon>Bacteria</taxon>
        <taxon>Pseudomonadati</taxon>
        <taxon>Bacteroidota</taxon>
        <taxon>Flavobacteriia</taxon>
        <taxon>Flavobacteriales</taxon>
        <taxon>Flavobacteriaceae</taxon>
        <taxon>Flagellimonas</taxon>
    </lineage>
</organism>
<proteinExistence type="predicted"/>
<evidence type="ECO:0000313" key="2">
    <source>
        <dbReference type="EMBL" id="RIV70870.1"/>
    </source>
</evidence>
<accession>A0A418N7Q6</accession>
<dbReference type="AlphaFoldDB" id="A0A418N7Q6"/>
<name>A0A418N7Q6_9FLAO</name>
<reference evidence="2 3" key="1">
    <citation type="submission" date="2018-08" db="EMBL/GenBank/DDBJ databases">
        <title>Proposal of Muricauda 72 sp.nov. and Muricauda NH166 sp.nov., isolated from seawater.</title>
        <authorList>
            <person name="Cheng H."/>
            <person name="Wu Y.-H."/>
            <person name="Guo L.-L."/>
            <person name="Xu X.-W."/>
        </authorList>
    </citation>
    <scope>NUCLEOTIDE SEQUENCE [LARGE SCALE GENOMIC DNA]</scope>
    <source>
        <strain evidence="2 3">NH166</strain>
    </source>
</reference>